<gene>
    <name evidence="1" type="ORF">M514_22233</name>
</gene>
<protein>
    <submittedName>
        <fullName evidence="1">Uncharacterized protein</fullName>
    </submittedName>
</protein>
<dbReference type="AlphaFoldDB" id="A0A085N842"/>
<reference evidence="1" key="1">
    <citation type="journal article" date="2014" name="Nat. Genet.">
        <title>Genome and transcriptome of the porcine whipworm Trichuris suis.</title>
        <authorList>
            <person name="Jex A.R."/>
            <person name="Nejsum P."/>
            <person name="Schwarz E.M."/>
            <person name="Hu L."/>
            <person name="Young N.D."/>
            <person name="Hall R.S."/>
            <person name="Korhonen P.K."/>
            <person name="Liao S."/>
            <person name="Thamsborg S."/>
            <person name="Xia J."/>
            <person name="Xu P."/>
            <person name="Wang S."/>
            <person name="Scheerlinck J.P."/>
            <person name="Hofmann A."/>
            <person name="Sternberg P.W."/>
            <person name="Wang J."/>
            <person name="Gasser R.B."/>
        </authorList>
    </citation>
    <scope>NUCLEOTIDE SEQUENCE [LARGE SCALE GENOMIC DNA]</scope>
    <source>
        <strain evidence="1">DCEP-RM93F</strain>
    </source>
</reference>
<dbReference type="EMBL" id="KL367535">
    <property type="protein sequence ID" value="KFD65638.1"/>
    <property type="molecule type" value="Genomic_DNA"/>
</dbReference>
<sequence>MLASLSGIAMVRIRVVALVRHIARCCLILLASWPLVSSHFPPLTIFSYCPAIMSFHSHSECEHIVDIVKRCFQMNCTDELTIGHIIDKVKENMSQWEAEAQSNHCASSSDICRKVASYRRSKDGQRRAVILRENSDKNTLAEGQSSIADPFRTLHGRPGREGCLSNWISSALVLVVRSLACFGTMSFHSHSECEHIFDCSVRHCTNELTMEGITVKVKEKRKHVG</sequence>
<name>A0A085N842_9BILA</name>
<accession>A0A085N842</accession>
<evidence type="ECO:0000313" key="1">
    <source>
        <dbReference type="EMBL" id="KFD65638.1"/>
    </source>
</evidence>
<dbReference type="Proteomes" id="UP000030758">
    <property type="component" value="Unassembled WGS sequence"/>
</dbReference>
<proteinExistence type="predicted"/>
<organism evidence="1">
    <name type="scientific">Trichuris suis</name>
    <name type="common">pig whipworm</name>
    <dbReference type="NCBI Taxonomy" id="68888"/>
    <lineage>
        <taxon>Eukaryota</taxon>
        <taxon>Metazoa</taxon>
        <taxon>Ecdysozoa</taxon>
        <taxon>Nematoda</taxon>
        <taxon>Enoplea</taxon>
        <taxon>Dorylaimia</taxon>
        <taxon>Trichinellida</taxon>
        <taxon>Trichuridae</taxon>
        <taxon>Trichuris</taxon>
    </lineage>
</organism>